<dbReference type="Gene3D" id="3.40.50.720">
    <property type="entry name" value="NAD(P)-binding Rossmann-like Domain"/>
    <property type="match status" value="1"/>
</dbReference>
<protein>
    <recommendedName>
        <fullName evidence="1">Thioester reductase (TE) domain-containing protein</fullName>
    </recommendedName>
</protein>
<dbReference type="CDD" id="cd05263">
    <property type="entry name" value="MupV_like_SDR_e"/>
    <property type="match status" value="1"/>
</dbReference>
<dbReference type="InterPro" id="IPR036291">
    <property type="entry name" value="NAD(P)-bd_dom_sf"/>
</dbReference>
<proteinExistence type="predicted"/>
<comment type="caution">
    <text evidence="2">The sequence shown here is derived from an EMBL/GenBank/DDBJ whole genome shotgun (WGS) entry which is preliminary data.</text>
</comment>
<keyword evidence="3" id="KW-1185">Reference proteome</keyword>
<dbReference type="PANTHER" id="PTHR11011">
    <property type="entry name" value="MALE STERILITY PROTEIN 2-RELATED"/>
    <property type="match status" value="1"/>
</dbReference>
<feature type="domain" description="Thioester reductase (TE)" evidence="1">
    <location>
        <begin position="17"/>
        <end position="249"/>
    </location>
</feature>
<sequence>MLLMGDEKMGRKTSFFTGFPGFIASKIIERLMIEEPGMQFILLVQASQLEKAEHQIQTLCQKLFQPPDRFTLIAGDITMPNLGMEEGLLSTLRTDITHVFHLAAIYDLAVPREAAYRVNVEGTRNVNDWCLQLEHIERYIYFSTAYVSGKRTGRIFESELSCGQAFKNFYESTKYEAEALVQAVRSRLPVTIIRPAIVMGDSKTGETDKFDGPYFIMRFLDKFARLPIPYLGKGEGPFNLVPVDYIVEAACFLAMDPIGENKVYHLTDPEPYQAKEVYRLICEALTGKAPRYTVSPSAVASLLAVPAFRRWVMVEKETINYFLLETEYDCSQALKDLQGTGITCPDFADYISIAVRFYKEHRQDHNRTIQIH</sequence>
<evidence type="ECO:0000313" key="2">
    <source>
        <dbReference type="EMBL" id="KIL78326.1"/>
    </source>
</evidence>
<dbReference type="Pfam" id="PF07993">
    <property type="entry name" value="NAD_binding_4"/>
    <property type="match status" value="1"/>
</dbReference>
<gene>
    <name evidence="2" type="ORF">SD77_4006</name>
</gene>
<dbReference type="InterPro" id="IPR026055">
    <property type="entry name" value="FAR"/>
</dbReference>
<reference evidence="2 3" key="1">
    <citation type="submission" date="2015-01" db="EMBL/GenBank/DDBJ databases">
        <title>Genome Assembly of Bacillus badius MTCC 1458.</title>
        <authorList>
            <person name="Verma A."/>
            <person name="Khatri I."/>
            <person name="Mual P."/>
            <person name="Subramanian S."/>
            <person name="Krishnamurthi S."/>
        </authorList>
    </citation>
    <scope>NUCLEOTIDE SEQUENCE [LARGE SCALE GENOMIC DNA]</scope>
    <source>
        <strain evidence="2 3">MTCC 1458</strain>
    </source>
</reference>
<organism evidence="2 3">
    <name type="scientific">Bacillus badius</name>
    <dbReference type="NCBI Taxonomy" id="1455"/>
    <lineage>
        <taxon>Bacteria</taxon>
        <taxon>Bacillati</taxon>
        <taxon>Bacillota</taxon>
        <taxon>Bacilli</taxon>
        <taxon>Bacillales</taxon>
        <taxon>Bacillaceae</taxon>
        <taxon>Pseudobacillus</taxon>
    </lineage>
</organism>
<dbReference type="Proteomes" id="UP000031982">
    <property type="component" value="Unassembled WGS sequence"/>
</dbReference>
<dbReference type="EMBL" id="JXLP01000009">
    <property type="protein sequence ID" value="KIL78326.1"/>
    <property type="molecule type" value="Genomic_DNA"/>
</dbReference>
<dbReference type="InterPro" id="IPR013120">
    <property type="entry name" value="FAR_NAD-bd"/>
</dbReference>
<dbReference type="SUPFAM" id="SSF51735">
    <property type="entry name" value="NAD(P)-binding Rossmann-fold domains"/>
    <property type="match status" value="1"/>
</dbReference>
<accession>A0ABR5AUB0</accession>
<evidence type="ECO:0000259" key="1">
    <source>
        <dbReference type="Pfam" id="PF07993"/>
    </source>
</evidence>
<name>A0ABR5AUB0_BACBA</name>
<evidence type="ECO:0000313" key="3">
    <source>
        <dbReference type="Proteomes" id="UP000031982"/>
    </source>
</evidence>